<evidence type="ECO:0000256" key="5">
    <source>
        <dbReference type="ARBA" id="ARBA00022729"/>
    </source>
</evidence>
<dbReference type="Proteomes" id="UP001652641">
    <property type="component" value="Chromosome 3"/>
</dbReference>
<protein>
    <submittedName>
        <fullName evidence="9">Neuropeptide W</fullName>
    </submittedName>
</protein>
<keyword evidence="8" id="KW-1185">Reference proteome</keyword>
<evidence type="ECO:0000256" key="7">
    <source>
        <dbReference type="SAM" id="MobiDB-lite"/>
    </source>
</evidence>
<organism evidence="8 9">
    <name type="scientific">Vulpes vulpes</name>
    <name type="common">Red fox</name>
    <dbReference type="NCBI Taxonomy" id="9627"/>
    <lineage>
        <taxon>Eukaryota</taxon>
        <taxon>Metazoa</taxon>
        <taxon>Chordata</taxon>
        <taxon>Craniata</taxon>
        <taxon>Vertebrata</taxon>
        <taxon>Euteleostomi</taxon>
        <taxon>Mammalia</taxon>
        <taxon>Eutheria</taxon>
        <taxon>Laurasiatheria</taxon>
        <taxon>Carnivora</taxon>
        <taxon>Caniformia</taxon>
        <taxon>Canidae</taxon>
        <taxon>Vulpes</taxon>
    </lineage>
</organism>
<feature type="region of interest" description="Disordered" evidence="7">
    <location>
        <begin position="159"/>
        <end position="221"/>
    </location>
</feature>
<gene>
    <name evidence="9" type="primary">NPW</name>
</gene>
<dbReference type="InterPro" id="IPR013299">
    <property type="entry name" value="Neuropept_W_pre"/>
</dbReference>
<feature type="compositionally biased region" description="Low complexity" evidence="7">
    <location>
        <begin position="35"/>
        <end position="44"/>
    </location>
</feature>
<keyword evidence="3" id="KW-0964">Secreted</keyword>
<evidence type="ECO:0000256" key="1">
    <source>
        <dbReference type="ARBA" id="ARBA00004613"/>
    </source>
</evidence>
<keyword evidence="6 9" id="KW-0527">Neuropeptide</keyword>
<keyword evidence="5" id="KW-0732">Signal</keyword>
<dbReference type="GeneID" id="140598072"/>
<reference evidence="9" key="1">
    <citation type="submission" date="2025-08" db="UniProtKB">
        <authorList>
            <consortium name="RefSeq"/>
        </authorList>
    </citation>
    <scope>IDENTIFICATION</scope>
    <source>
        <tissue evidence="9">Cell line</tissue>
    </source>
</reference>
<evidence type="ECO:0000313" key="8">
    <source>
        <dbReference type="Proteomes" id="UP001652641"/>
    </source>
</evidence>
<dbReference type="PANTHER" id="PTHR28553:SF2">
    <property type="entry name" value="NEUROPEPTIDE W"/>
    <property type="match status" value="1"/>
</dbReference>
<comment type="subcellular location">
    <subcellularLocation>
        <location evidence="1">Secreted</location>
    </subcellularLocation>
</comment>
<feature type="region of interest" description="Disordered" evidence="7">
    <location>
        <begin position="1"/>
        <end position="44"/>
    </location>
</feature>
<evidence type="ECO:0000256" key="3">
    <source>
        <dbReference type="ARBA" id="ARBA00022525"/>
    </source>
</evidence>
<dbReference type="GO" id="GO:0007218">
    <property type="term" value="P:neuropeptide signaling pathway"/>
    <property type="evidence" value="ECO:0007669"/>
    <property type="project" value="UniProtKB-KW"/>
</dbReference>
<keyword evidence="4" id="KW-0165">Cleavage on pair of basic residues</keyword>
<dbReference type="RefSeq" id="XP_072607403.1">
    <property type="nucleotide sequence ID" value="XM_072751302.1"/>
</dbReference>
<dbReference type="PRINTS" id="PR01890">
    <property type="entry name" value="PPNRPEPTIDEW"/>
</dbReference>
<dbReference type="InterPro" id="IPR013297">
    <property type="entry name" value="Neuropept_BW_pre"/>
</dbReference>
<evidence type="ECO:0000313" key="9">
    <source>
        <dbReference type="RefSeq" id="XP_072607403.1"/>
    </source>
</evidence>
<sequence>MKGEWLSGGPTPQFRSAPGSLDPACPAGGRQPSTLARGTGPRGPAGRRALAPGLLLLLLLALPAGAWYKHVASPRYPTVGRAAGLLVGLRRSPYLWRRTLRPAASPGAFRGPYTLGLGASLGGPSAGDAGSAAPGPRGALLLPSGLPELLQTGRRLSRAALPARAPPSPRAAEPAPGLEPLRGARRRSPEKQARAFRVPPAQPWSAEPTAFAGPRRSPEPS</sequence>
<dbReference type="PRINTS" id="PR01888">
    <property type="entry name" value="NROPEPTIDEBW"/>
</dbReference>
<dbReference type="PANTHER" id="PTHR28553">
    <property type="entry name" value="NEUROPEPTIDE B"/>
    <property type="match status" value="1"/>
</dbReference>
<dbReference type="Pfam" id="PF15180">
    <property type="entry name" value="NPBW"/>
    <property type="match status" value="1"/>
</dbReference>
<evidence type="ECO:0000256" key="6">
    <source>
        <dbReference type="ARBA" id="ARBA00023320"/>
    </source>
</evidence>
<accession>A0ABM4ZY10</accession>
<evidence type="ECO:0000256" key="2">
    <source>
        <dbReference type="ARBA" id="ARBA00005292"/>
    </source>
</evidence>
<comment type="similarity">
    <text evidence="2">Belongs to the neuropeptide B/W family.</text>
</comment>
<proteinExistence type="inferred from homology"/>
<name>A0ABM4ZY10_VULVU</name>
<evidence type="ECO:0000256" key="4">
    <source>
        <dbReference type="ARBA" id="ARBA00022685"/>
    </source>
</evidence>